<accession>X1AFJ2</accession>
<dbReference type="SMART" id="SM01121">
    <property type="entry name" value="Dak1_2"/>
    <property type="match status" value="1"/>
</dbReference>
<proteinExistence type="predicted"/>
<dbReference type="Pfam" id="PF21645">
    <property type="entry name" value="FakA-like_M"/>
    <property type="match status" value="1"/>
</dbReference>
<dbReference type="InterPro" id="IPR048394">
    <property type="entry name" value="FakA-like_M"/>
</dbReference>
<dbReference type="PANTHER" id="PTHR33434:SF4">
    <property type="entry name" value="PHOSPHATASE PROTEIN"/>
    <property type="match status" value="1"/>
</dbReference>
<gene>
    <name evidence="2" type="ORF">S01H4_01876</name>
</gene>
<reference evidence="2" key="1">
    <citation type="journal article" date="2014" name="Front. Microbiol.">
        <title>High frequency of phylogenetically diverse reductive dehalogenase-homologous genes in deep subseafloor sedimentary metagenomes.</title>
        <authorList>
            <person name="Kawai M."/>
            <person name="Futagami T."/>
            <person name="Toyoda A."/>
            <person name="Takaki Y."/>
            <person name="Nishi S."/>
            <person name="Hori S."/>
            <person name="Arai W."/>
            <person name="Tsubouchi T."/>
            <person name="Morono Y."/>
            <person name="Uchiyama I."/>
            <person name="Ito T."/>
            <person name="Fujiyama A."/>
            <person name="Inagaki F."/>
            <person name="Takami H."/>
        </authorList>
    </citation>
    <scope>NUCLEOTIDE SEQUENCE</scope>
    <source>
        <strain evidence="2">Expedition CK06-06</strain>
    </source>
</reference>
<dbReference type="GO" id="GO:0004371">
    <property type="term" value="F:glycerone kinase activity"/>
    <property type="evidence" value="ECO:0007669"/>
    <property type="project" value="InterPro"/>
</dbReference>
<dbReference type="Gene3D" id="1.25.40.340">
    <property type="match status" value="1"/>
</dbReference>
<dbReference type="Pfam" id="PF13684">
    <property type="entry name" value="FakA-like_C"/>
    <property type="match status" value="1"/>
</dbReference>
<dbReference type="AlphaFoldDB" id="X1AFJ2"/>
<protein>
    <recommendedName>
        <fullName evidence="1">DhaL domain-containing protein</fullName>
    </recommendedName>
</protein>
<dbReference type="PANTHER" id="PTHR33434">
    <property type="entry name" value="DEGV DOMAIN-CONTAINING PROTEIN DR_1986-RELATED"/>
    <property type="match status" value="1"/>
</dbReference>
<dbReference type="GO" id="GO:0006071">
    <property type="term" value="P:glycerol metabolic process"/>
    <property type="evidence" value="ECO:0007669"/>
    <property type="project" value="InterPro"/>
</dbReference>
<dbReference type="EMBL" id="BART01000373">
    <property type="protein sequence ID" value="GAG71458.1"/>
    <property type="molecule type" value="Genomic_DNA"/>
</dbReference>
<dbReference type="InterPro" id="IPR033470">
    <property type="entry name" value="FakA-like_C"/>
</dbReference>
<evidence type="ECO:0000313" key="2">
    <source>
        <dbReference type="EMBL" id="GAG71458.1"/>
    </source>
</evidence>
<dbReference type="InterPro" id="IPR050270">
    <property type="entry name" value="DegV_domain_contain"/>
</dbReference>
<dbReference type="SMART" id="SM01120">
    <property type="entry name" value="Dak2"/>
    <property type="match status" value="1"/>
</dbReference>
<evidence type="ECO:0000259" key="1">
    <source>
        <dbReference type="PROSITE" id="PS51480"/>
    </source>
</evidence>
<dbReference type="SUPFAM" id="SSF101473">
    <property type="entry name" value="DhaL-like"/>
    <property type="match status" value="1"/>
</dbReference>
<dbReference type="PROSITE" id="PS51480">
    <property type="entry name" value="DHAL"/>
    <property type="match status" value="1"/>
</dbReference>
<comment type="caution">
    <text evidence="2">The sequence shown here is derived from an EMBL/GenBank/DDBJ whole genome shotgun (WGS) entry which is preliminary data.</text>
</comment>
<name>X1AFJ2_9ZZZZ</name>
<dbReference type="InterPro" id="IPR004007">
    <property type="entry name" value="DhaL_dom"/>
</dbReference>
<dbReference type="InterPro" id="IPR036117">
    <property type="entry name" value="DhaL_dom_sf"/>
</dbReference>
<dbReference type="Pfam" id="PF02734">
    <property type="entry name" value="Dak2"/>
    <property type="match status" value="1"/>
</dbReference>
<organism evidence="2">
    <name type="scientific">marine sediment metagenome</name>
    <dbReference type="NCBI Taxonomy" id="412755"/>
    <lineage>
        <taxon>unclassified sequences</taxon>
        <taxon>metagenomes</taxon>
        <taxon>ecological metagenomes</taxon>
    </lineage>
</organism>
<sequence>MAKVLSSNDFYNLLESGFAYLQKNEEEINELNVFPVPDGDTGTNMVLTMQSVFQELSSINELTMKNLTNAVIQGSLLGARGNSGVILSQIFRGLFNYIEKKKEVNIKDLTKALELGKKVAYEGVMKPVEGTMLTVIKDIANSAKDVSKKSKTIKDFFEKIVEEAKKSVERTPLLLDVLREADVVDAGGQGLYIIFLGMLSRLKGEELKPTVVTKGVEFMGLGQQKEELTYTYCTEFLLEGENIDIEKLKKYIEKRGNSVLVVGNSENVHIHVHTNEPNSVIRRALKEGEIHSIKIDNMKDQAEAQKIDEKVLNKIAVVSVCIGDGNKAIFESLGVNKIVDGGQSMNPSTADIAKAVNSLPNINVIILPNNKNIIPAAIQVKELTEKNIAVINSRSIPQGFSTMLSFNKDLEMDVNIKSMEESLSYVKTGEITFAVRETKSPVGDIKKGDVIGFYNNELVVMGNDLIENTISLIEKMLDEESEIITLYCGKDVTDKEKKGIENKLKEKFLDKEIEIHDGGQPLYPFLISIE</sequence>
<dbReference type="InterPro" id="IPR019986">
    <property type="entry name" value="YloV-like"/>
</dbReference>
<feature type="domain" description="DhaL" evidence="1">
    <location>
        <begin position="8"/>
        <end position="200"/>
    </location>
</feature>
<dbReference type="NCBIfam" id="TIGR03599">
    <property type="entry name" value="YloV"/>
    <property type="match status" value="1"/>
</dbReference>